<evidence type="ECO:0000313" key="7">
    <source>
        <dbReference type="Proteomes" id="UP000184233"/>
    </source>
</evidence>
<comment type="caution">
    <text evidence="6">The sequence shown here is derived from an EMBL/GenBank/DDBJ whole genome shotgun (WGS) entry which is preliminary data.</text>
</comment>
<name>A0A1M3KXW3_9BACT</name>
<keyword evidence="2 4" id="KW-0472">Membrane</keyword>
<accession>A0A1M3KXW3</accession>
<dbReference type="SUPFAM" id="SSF103088">
    <property type="entry name" value="OmpA-like"/>
    <property type="match status" value="1"/>
</dbReference>
<dbReference type="Gene3D" id="3.30.1330.60">
    <property type="entry name" value="OmpA-like domain"/>
    <property type="match status" value="1"/>
</dbReference>
<sequence length="674" mass="74490">MREDFDDNRRGWDVGTRDGVGAEVSDGRYKVVKNSPRGEWFFLVDEYINYDRDFDISTSFRVTGGSRDHSVGIVWGAVNAENANIFSVSSAGNFKAWHVYGQAIADLYPWSMSGEIKTDGSTNVMEVRKRGSWISLVVNGSIVATIEPPMPFGGKIGFSLGRRIAAEIDYLEVRQDSTSINLAPDHPVNVVKESLGTQINSQGADLSPVISVDGKRLWFGRYPHPQNIGNPDGEDVWYSDRKKDGSWGPAINPGPPLNNEGANFIISISPDGNTALVGNTYYPDGRPKGTGISMATRTDSGWTVPVPVEIDNYYNRDRYVEMSLDPSGRVLVMAVSRRDANGRRDLYVSFRKDNGGFGEPVNMGPVINSWGNENSPFIAADGMTLYFSTDGFKGYGGSDIFMSRRLDDTWRSWSIPMNLGPAINSKEWDAYYTVPAKGDFAYLCGVDPVTKSADIFRVKLTEGVRPRPVVLVTGRVLDAVTKKPITTQVVYESLTKRRTTGDARSSPTTGEFTISLPSGDLYGFRAEAPGYYPVSEQLDTRKLGSYSELRRDLLLVPINAGTTITLKNVFFDSGKWDLREESQPELDRLVSFLNKDAAVRIEVAGYTDNVGNDADNILLSQHRVDAVKAYLIDKGIADARLKAVGYGKARPVASNASEEGRQRNRRVEFKIVRK</sequence>
<dbReference type="InterPro" id="IPR011659">
    <property type="entry name" value="WD40"/>
</dbReference>
<evidence type="ECO:0000259" key="5">
    <source>
        <dbReference type="PROSITE" id="PS51123"/>
    </source>
</evidence>
<dbReference type="Gene3D" id="2.60.40.1120">
    <property type="entry name" value="Carboxypeptidase-like, regulatory domain"/>
    <property type="match status" value="1"/>
</dbReference>
<evidence type="ECO:0000256" key="1">
    <source>
        <dbReference type="ARBA" id="ARBA00004442"/>
    </source>
</evidence>
<dbReference type="CDD" id="cd07185">
    <property type="entry name" value="OmpA_C-like"/>
    <property type="match status" value="1"/>
</dbReference>
<evidence type="ECO:0000313" key="6">
    <source>
        <dbReference type="EMBL" id="OJX57286.1"/>
    </source>
</evidence>
<dbReference type="AlphaFoldDB" id="A0A1M3KXW3"/>
<gene>
    <name evidence="6" type="ORF">BGO89_12435</name>
</gene>
<keyword evidence="3" id="KW-0998">Cell outer membrane</keyword>
<dbReference type="Proteomes" id="UP000184233">
    <property type="component" value="Unassembled WGS sequence"/>
</dbReference>
<evidence type="ECO:0000256" key="3">
    <source>
        <dbReference type="ARBA" id="ARBA00023237"/>
    </source>
</evidence>
<dbReference type="PANTHER" id="PTHR30329:SF21">
    <property type="entry name" value="LIPOPROTEIN YIAD-RELATED"/>
    <property type="match status" value="1"/>
</dbReference>
<reference evidence="6 7" key="1">
    <citation type="submission" date="2016-09" db="EMBL/GenBank/DDBJ databases">
        <title>Genome-resolved meta-omics ties microbial dynamics to process performance in biotechnology for thiocyanate degradation.</title>
        <authorList>
            <person name="Kantor R.S."/>
            <person name="Huddy R.J."/>
            <person name="Iyer R."/>
            <person name="Thomas B.C."/>
            <person name="Brown C.T."/>
            <person name="Anantharaman K."/>
            <person name="Tringe S."/>
            <person name="Hettich R.L."/>
            <person name="Harrison S.T."/>
            <person name="Banfield J.F."/>
        </authorList>
    </citation>
    <scope>NUCLEOTIDE SEQUENCE [LARGE SCALE GENOMIC DNA]</scope>
    <source>
        <strain evidence="6">59-99</strain>
    </source>
</reference>
<dbReference type="InterPro" id="IPR036737">
    <property type="entry name" value="OmpA-like_sf"/>
</dbReference>
<dbReference type="SUPFAM" id="SSF82171">
    <property type="entry name" value="DPP6 N-terminal domain-like"/>
    <property type="match status" value="1"/>
</dbReference>
<dbReference type="InterPro" id="IPR006664">
    <property type="entry name" value="OMP_bac"/>
</dbReference>
<organism evidence="6 7">
    <name type="scientific">Candidatus Kapaibacterium thiocyanatum</name>
    <dbReference type="NCBI Taxonomy" id="1895771"/>
    <lineage>
        <taxon>Bacteria</taxon>
        <taxon>Pseudomonadati</taxon>
        <taxon>Candidatus Kapaibacteriota</taxon>
        <taxon>Candidatus Kapaibacteriia</taxon>
        <taxon>Candidatus Kapaibacteriales</taxon>
        <taxon>Candidatus Kapaibacteriaceae</taxon>
        <taxon>Candidatus Kapaibacterium</taxon>
    </lineage>
</organism>
<evidence type="ECO:0000256" key="4">
    <source>
        <dbReference type="PROSITE-ProRule" id="PRU00473"/>
    </source>
</evidence>
<protein>
    <recommendedName>
        <fullName evidence="5">OmpA-like domain-containing protein</fullName>
    </recommendedName>
</protein>
<dbReference type="PANTHER" id="PTHR30329">
    <property type="entry name" value="STATOR ELEMENT OF FLAGELLAR MOTOR COMPLEX"/>
    <property type="match status" value="1"/>
</dbReference>
<dbReference type="Pfam" id="PF07676">
    <property type="entry name" value="PD40"/>
    <property type="match status" value="1"/>
</dbReference>
<dbReference type="EMBL" id="MKVH01000024">
    <property type="protein sequence ID" value="OJX57286.1"/>
    <property type="molecule type" value="Genomic_DNA"/>
</dbReference>
<dbReference type="PROSITE" id="PS51123">
    <property type="entry name" value="OMPA_2"/>
    <property type="match status" value="1"/>
</dbReference>
<dbReference type="GO" id="GO:0009279">
    <property type="term" value="C:cell outer membrane"/>
    <property type="evidence" value="ECO:0007669"/>
    <property type="project" value="UniProtKB-SubCell"/>
</dbReference>
<dbReference type="Gene3D" id="2.60.120.560">
    <property type="entry name" value="Exo-inulinase, domain 1"/>
    <property type="match status" value="1"/>
</dbReference>
<comment type="subcellular location">
    <subcellularLocation>
        <location evidence="1">Cell outer membrane</location>
    </subcellularLocation>
</comment>
<dbReference type="InterPro" id="IPR050330">
    <property type="entry name" value="Bact_OuterMem_StrucFunc"/>
</dbReference>
<dbReference type="InterPro" id="IPR006665">
    <property type="entry name" value="OmpA-like"/>
</dbReference>
<evidence type="ECO:0000256" key="2">
    <source>
        <dbReference type="ARBA" id="ARBA00023136"/>
    </source>
</evidence>
<dbReference type="Pfam" id="PF00691">
    <property type="entry name" value="OmpA"/>
    <property type="match status" value="1"/>
</dbReference>
<dbReference type="STRING" id="1895771.BGO89_12435"/>
<dbReference type="PRINTS" id="PR01021">
    <property type="entry name" value="OMPADOMAIN"/>
</dbReference>
<proteinExistence type="predicted"/>
<feature type="domain" description="OmpA-like" evidence="5">
    <location>
        <begin position="559"/>
        <end position="674"/>
    </location>
</feature>